<evidence type="ECO:0000313" key="9">
    <source>
        <dbReference type="Proteomes" id="UP000325081"/>
    </source>
</evidence>
<organism evidence="8 9">
    <name type="scientific">Striga asiatica</name>
    <name type="common">Asiatic witchweed</name>
    <name type="synonym">Buchnera asiatica</name>
    <dbReference type="NCBI Taxonomy" id="4170"/>
    <lineage>
        <taxon>Eukaryota</taxon>
        <taxon>Viridiplantae</taxon>
        <taxon>Streptophyta</taxon>
        <taxon>Embryophyta</taxon>
        <taxon>Tracheophyta</taxon>
        <taxon>Spermatophyta</taxon>
        <taxon>Magnoliopsida</taxon>
        <taxon>eudicotyledons</taxon>
        <taxon>Gunneridae</taxon>
        <taxon>Pentapetalae</taxon>
        <taxon>asterids</taxon>
        <taxon>lamiids</taxon>
        <taxon>Lamiales</taxon>
        <taxon>Orobanchaceae</taxon>
        <taxon>Buchnereae</taxon>
        <taxon>Striga</taxon>
    </lineage>
</organism>
<name>A0A5A7QEY4_STRAF</name>
<reference evidence="9" key="1">
    <citation type="journal article" date="2019" name="Curr. Biol.">
        <title>Genome Sequence of Striga asiatica Provides Insight into the Evolution of Plant Parasitism.</title>
        <authorList>
            <person name="Yoshida S."/>
            <person name="Kim S."/>
            <person name="Wafula E.K."/>
            <person name="Tanskanen J."/>
            <person name="Kim Y.M."/>
            <person name="Honaas L."/>
            <person name="Yang Z."/>
            <person name="Spallek T."/>
            <person name="Conn C.E."/>
            <person name="Ichihashi Y."/>
            <person name="Cheong K."/>
            <person name="Cui S."/>
            <person name="Der J.P."/>
            <person name="Gundlach H."/>
            <person name="Jiao Y."/>
            <person name="Hori C."/>
            <person name="Ishida J.K."/>
            <person name="Kasahara H."/>
            <person name="Kiba T."/>
            <person name="Kim M.S."/>
            <person name="Koo N."/>
            <person name="Laohavisit A."/>
            <person name="Lee Y.H."/>
            <person name="Lumba S."/>
            <person name="McCourt P."/>
            <person name="Mortimer J.C."/>
            <person name="Mutuku J.M."/>
            <person name="Nomura T."/>
            <person name="Sasaki-Sekimoto Y."/>
            <person name="Seto Y."/>
            <person name="Wang Y."/>
            <person name="Wakatake T."/>
            <person name="Sakakibara H."/>
            <person name="Demura T."/>
            <person name="Yamaguchi S."/>
            <person name="Yoneyama K."/>
            <person name="Manabe R.I."/>
            <person name="Nelson D.C."/>
            <person name="Schulman A.H."/>
            <person name="Timko M.P."/>
            <person name="dePamphilis C.W."/>
            <person name="Choi D."/>
            <person name="Shirasu K."/>
        </authorList>
    </citation>
    <scope>NUCLEOTIDE SEQUENCE [LARGE SCALE GENOMIC DNA]</scope>
    <source>
        <strain evidence="9">cv. UVA1</strain>
    </source>
</reference>
<keyword evidence="9" id="KW-1185">Reference proteome</keyword>
<dbReference type="InterPro" id="IPR008801">
    <property type="entry name" value="RALF"/>
</dbReference>
<evidence type="ECO:0000256" key="7">
    <source>
        <dbReference type="SAM" id="MobiDB-lite"/>
    </source>
</evidence>
<evidence type="ECO:0000256" key="4">
    <source>
        <dbReference type="ARBA" id="ARBA00022702"/>
    </source>
</evidence>
<evidence type="ECO:0000256" key="5">
    <source>
        <dbReference type="ARBA" id="ARBA00022729"/>
    </source>
</evidence>
<dbReference type="Proteomes" id="UP000325081">
    <property type="component" value="Unassembled WGS sequence"/>
</dbReference>
<evidence type="ECO:0000256" key="3">
    <source>
        <dbReference type="ARBA" id="ARBA00022525"/>
    </source>
</evidence>
<sequence>MVGSGKVEDLMTDKVWGYAMPLRISGQLRSDLERSASKCELFVGNDYCPVFGRIQEPCQDETSPFLHSAFLSSNRISWSSKMSLAELQGLRQGLELVTLTYGKSHLLKAKQIDLNWNPCFLTTTLITLSTLPIPRSRSYAQVEAKEGLSPDSFKRGSTLGCTEKAFTLRDFGLDRLKSLVPPVFHSQHSQHVEVKATGLNSLINGHVDHLKALSITNFTPMVEISDLLIRRSEKDRLGKPKYRSFQFDFDRMNSPTYKNNINKERGRKLGNKGKLGKEIGRRRKWGKRVNEIEQGNWGTKGKKIRKECGEWGRKGMDERGRWKEIKEEIGGGKIATLFLSHTFTHKKTRERGSYTQRDAHKQQARKVSPEQKNLDLEISSTYRSMAVIWKILLGLVAVASLLASQASAGGDREAAVGLPAISGCRGTVGECLEDEDEEFALESESTRRILTSRRYISYGALQRNSVPCSRRGASYYNCRPGAQANPYRRSCSAITRCRS</sequence>
<dbReference type="Pfam" id="PF05498">
    <property type="entry name" value="RALF"/>
    <property type="match status" value="1"/>
</dbReference>
<dbReference type="AlphaFoldDB" id="A0A5A7QEY4"/>
<dbReference type="OrthoDB" id="3941347at2759"/>
<dbReference type="GO" id="GO:0005179">
    <property type="term" value="F:hormone activity"/>
    <property type="evidence" value="ECO:0007669"/>
    <property type="project" value="UniProtKB-KW"/>
</dbReference>
<gene>
    <name evidence="8" type="ORF">STAS_20630</name>
</gene>
<comment type="similarity">
    <text evidence="2">Belongs to the plant rapid alkalinization factor (RALF) family.</text>
</comment>
<evidence type="ECO:0000256" key="6">
    <source>
        <dbReference type="ARBA" id="ARBA00023157"/>
    </source>
</evidence>
<protein>
    <submittedName>
        <fullName evidence="8">Ralf-like 33</fullName>
    </submittedName>
</protein>
<dbReference type="GO" id="GO:0009506">
    <property type="term" value="C:plasmodesma"/>
    <property type="evidence" value="ECO:0007669"/>
    <property type="project" value="TreeGrafter"/>
</dbReference>
<feature type="compositionally biased region" description="Basic and acidic residues" evidence="7">
    <location>
        <begin position="357"/>
        <end position="368"/>
    </location>
</feature>
<proteinExistence type="inferred from homology"/>
<evidence type="ECO:0000256" key="2">
    <source>
        <dbReference type="ARBA" id="ARBA00009178"/>
    </source>
</evidence>
<accession>A0A5A7QEY4</accession>
<comment type="subcellular location">
    <subcellularLocation>
        <location evidence="1">Secreted</location>
    </subcellularLocation>
</comment>
<dbReference type="EMBL" id="BKCP01006737">
    <property type="protein sequence ID" value="GER43760.1"/>
    <property type="molecule type" value="Genomic_DNA"/>
</dbReference>
<comment type="caution">
    <text evidence="8">The sequence shown here is derived from an EMBL/GenBank/DDBJ whole genome shotgun (WGS) entry which is preliminary data.</text>
</comment>
<keyword evidence="6" id="KW-1015">Disulfide bond</keyword>
<keyword evidence="4" id="KW-0372">Hormone</keyword>
<evidence type="ECO:0000256" key="1">
    <source>
        <dbReference type="ARBA" id="ARBA00004613"/>
    </source>
</evidence>
<dbReference type="PANTHER" id="PTHR33136">
    <property type="entry name" value="RAPID ALKALINIZATION FACTOR-LIKE"/>
    <property type="match status" value="1"/>
</dbReference>
<feature type="region of interest" description="Disordered" evidence="7">
    <location>
        <begin position="348"/>
        <end position="368"/>
    </location>
</feature>
<keyword evidence="3" id="KW-0964">Secreted</keyword>
<evidence type="ECO:0000313" key="8">
    <source>
        <dbReference type="EMBL" id="GER43760.1"/>
    </source>
</evidence>
<keyword evidence="5" id="KW-0732">Signal</keyword>
<dbReference type="GO" id="GO:0019722">
    <property type="term" value="P:calcium-mediated signaling"/>
    <property type="evidence" value="ECO:0007669"/>
    <property type="project" value="TreeGrafter"/>
</dbReference>
<dbReference type="GO" id="GO:0005576">
    <property type="term" value="C:extracellular region"/>
    <property type="evidence" value="ECO:0007669"/>
    <property type="project" value="UniProtKB-SubCell"/>
</dbReference>
<dbReference type="PANTHER" id="PTHR33136:SF107">
    <property type="entry name" value="RAPID ALKALINIZATION FACTOR"/>
    <property type="match status" value="1"/>
</dbReference>